<dbReference type="HAMAP" id="MF_00685">
    <property type="entry name" value="GlgB"/>
    <property type="match status" value="1"/>
</dbReference>
<dbReference type="SMART" id="SM00642">
    <property type="entry name" value="Aamy"/>
    <property type="match status" value="1"/>
</dbReference>
<evidence type="ECO:0000256" key="3">
    <source>
        <dbReference type="ARBA" id="ARBA00004964"/>
    </source>
</evidence>
<accession>A0A1M5HDL2</accession>
<dbReference type="Proteomes" id="UP000184076">
    <property type="component" value="Unassembled WGS sequence"/>
</dbReference>
<sequence>MSSEETRFFTDFDIYLWKQGTLYRAWEKMGAHPCRMNGEDGVHFAVWAPNAEKVSVVGDFNGWREGVHPLEPLEDTGIWRGFLPGVAPGALYKYAITSRHGGYKVQKADPYGFFCEIRPRTASVVWDLGGYAWKDADWMRSRARANSREAPLSIYEVHLGSWMRHAEEGNRWLTYRELAPRLAEYVTEMGFTHVELLPVTEHPFDGSWGYQTVGYFAPTSRFGTPQDFMAFVDIMHQHGIGVILDWVPAHFPTDEHGLGFFDGTHLYEHADPRLGFHNDWKSFIFNFGRNEVINFLISSALFWLDVYHIDGLRVDAVASMLYLDYSRKDGEWIPNKYGGNENLEAIAFLKRFNETVYREFPDTMTIAEESTAWPMVSRPTYLGGLGFGFKWNMGWMHDTLLYMTKDPIHRKFHHNNLTFSILYAFTENFVLPFSHDEVVHGKGSMLAKMPGDLWQKFANLRLLYGYMFTHPGKKLLFMGNEFGQWSEWNHDAALEWHLLEYDSHRGLQSWVRDLNALLRREPAFHELDHDPHGFEWIDCNDSEQSTLIFLRRSKREEDVAVCAFNFTPVPRRPYRVGVPFGGYWKEVLNSDADLYGGSGLGNLGGVEAEPVPFHGRPYSLSITLPPLAAVIFKPAPDVSR</sequence>
<evidence type="ECO:0000256" key="6">
    <source>
        <dbReference type="ARBA" id="ARBA00022676"/>
    </source>
</evidence>
<dbReference type="InterPro" id="IPR013783">
    <property type="entry name" value="Ig-like_fold"/>
</dbReference>
<comment type="similarity">
    <text evidence="4 10">Belongs to the glycosyl hydrolase 13 family. GlgB subfamily.</text>
</comment>
<dbReference type="AlphaFoldDB" id="A0A1M5HDL2"/>
<evidence type="ECO:0000256" key="11">
    <source>
        <dbReference type="PIRSR" id="PIRSR000463-1"/>
    </source>
</evidence>
<keyword evidence="5 10" id="KW-0321">Glycogen metabolism</keyword>
<dbReference type="InterPro" id="IPR006047">
    <property type="entry name" value="GH13_cat_dom"/>
</dbReference>
<evidence type="ECO:0000256" key="1">
    <source>
        <dbReference type="ARBA" id="ARBA00000826"/>
    </source>
</evidence>
<dbReference type="GO" id="GO:0005978">
    <property type="term" value="P:glycogen biosynthetic process"/>
    <property type="evidence" value="ECO:0007669"/>
    <property type="project" value="UniProtKB-UniRule"/>
</dbReference>
<dbReference type="PANTHER" id="PTHR43651">
    <property type="entry name" value="1,4-ALPHA-GLUCAN-BRANCHING ENZYME"/>
    <property type="match status" value="1"/>
</dbReference>
<dbReference type="GO" id="GO:0003844">
    <property type="term" value="F:1,4-alpha-glucan branching enzyme activity"/>
    <property type="evidence" value="ECO:0007669"/>
    <property type="project" value="UniProtKB-UniRule"/>
</dbReference>
<dbReference type="SUPFAM" id="SSF81296">
    <property type="entry name" value="E set domains"/>
    <property type="match status" value="1"/>
</dbReference>
<dbReference type="FunFam" id="3.20.20.80:FF:000003">
    <property type="entry name" value="1,4-alpha-glucan branching enzyme GlgB"/>
    <property type="match status" value="1"/>
</dbReference>
<dbReference type="Gene3D" id="2.60.40.10">
    <property type="entry name" value="Immunoglobulins"/>
    <property type="match status" value="1"/>
</dbReference>
<evidence type="ECO:0000256" key="7">
    <source>
        <dbReference type="ARBA" id="ARBA00022679"/>
    </source>
</evidence>
<dbReference type="SUPFAM" id="SSF51011">
    <property type="entry name" value="Glycosyl hydrolase domain"/>
    <property type="match status" value="1"/>
</dbReference>
<feature type="active site" description="Nucleophile" evidence="10 11">
    <location>
        <position position="315"/>
    </location>
</feature>
<comment type="catalytic activity">
    <reaction evidence="1 10">
        <text>Transfers a segment of a (1-&gt;4)-alpha-D-glucan chain to a primary hydroxy group in a similar glucan chain.</text>
        <dbReference type="EC" id="2.4.1.18"/>
    </reaction>
</comment>
<dbReference type="EMBL" id="FQVB01000044">
    <property type="protein sequence ID" value="SHG14001.1"/>
    <property type="molecule type" value="Genomic_DNA"/>
</dbReference>
<dbReference type="NCBIfam" id="TIGR01515">
    <property type="entry name" value="branching_enzym"/>
    <property type="match status" value="1"/>
</dbReference>
<dbReference type="InterPro" id="IPR017853">
    <property type="entry name" value="GH"/>
</dbReference>
<dbReference type="InterPro" id="IPR006407">
    <property type="entry name" value="GlgB"/>
</dbReference>
<keyword evidence="6 10" id="KW-0328">Glycosyltransferase</keyword>
<name>A0A1M5HDL2_9BACT</name>
<dbReference type="InterPro" id="IPR014756">
    <property type="entry name" value="Ig_E-set"/>
</dbReference>
<gene>
    <name evidence="10" type="primary">glgB</name>
    <name evidence="13" type="ORF">SAMN02745206_03339</name>
</gene>
<dbReference type="GO" id="GO:0004553">
    <property type="term" value="F:hydrolase activity, hydrolyzing O-glycosyl compounds"/>
    <property type="evidence" value="ECO:0007669"/>
    <property type="project" value="InterPro"/>
</dbReference>
<dbReference type="InterPro" id="IPR044143">
    <property type="entry name" value="GlgB_N_E_set_prok"/>
</dbReference>
<comment type="pathway">
    <text evidence="3 10">Glycan biosynthesis; glycogen biosynthesis.</text>
</comment>
<dbReference type="InterPro" id="IPR006048">
    <property type="entry name" value="A-amylase/branching_C"/>
</dbReference>
<dbReference type="STRING" id="1121391.SAMN02745206_03339"/>
<feature type="domain" description="Glycosyl hydrolase family 13 catalytic" evidence="12">
    <location>
        <begin position="156"/>
        <end position="502"/>
    </location>
</feature>
<dbReference type="Gene3D" id="3.20.20.80">
    <property type="entry name" value="Glycosidases"/>
    <property type="match status" value="1"/>
</dbReference>
<dbReference type="GO" id="GO:0005829">
    <property type="term" value="C:cytosol"/>
    <property type="evidence" value="ECO:0007669"/>
    <property type="project" value="TreeGrafter"/>
</dbReference>
<keyword evidence="8 10" id="KW-0320">Glycogen biosynthesis</keyword>
<dbReference type="InterPro" id="IPR037439">
    <property type="entry name" value="Branching_enzy"/>
</dbReference>
<keyword evidence="14" id="KW-1185">Reference proteome</keyword>
<keyword evidence="9 10" id="KW-0119">Carbohydrate metabolism</keyword>
<dbReference type="FunFam" id="2.60.40.1180:FF:000002">
    <property type="entry name" value="1,4-alpha-glucan branching enzyme GlgB"/>
    <property type="match status" value="1"/>
</dbReference>
<protein>
    <recommendedName>
        <fullName evidence="10">1,4-alpha-glucan branching enzyme GlgB</fullName>
        <ecNumber evidence="10">2.4.1.18</ecNumber>
    </recommendedName>
    <alternativeName>
        <fullName evidence="10">1,4-alpha-D-glucan:1,4-alpha-D-glucan 6-glucosyl-transferase</fullName>
    </alternativeName>
    <alternativeName>
        <fullName evidence="10">Alpha-(1-&gt;4)-glucan branching enzyme</fullName>
    </alternativeName>
    <alternativeName>
        <fullName evidence="10">Glycogen branching enzyme</fullName>
        <shortName evidence="10">BE</shortName>
    </alternativeName>
</protein>
<dbReference type="Gene3D" id="2.60.40.1180">
    <property type="entry name" value="Golgi alpha-mannosidase II"/>
    <property type="match status" value="1"/>
</dbReference>
<dbReference type="PANTHER" id="PTHR43651:SF3">
    <property type="entry name" value="1,4-ALPHA-GLUCAN-BRANCHING ENZYME"/>
    <property type="match status" value="1"/>
</dbReference>
<dbReference type="InterPro" id="IPR004193">
    <property type="entry name" value="Glyco_hydro_13_N"/>
</dbReference>
<evidence type="ECO:0000256" key="5">
    <source>
        <dbReference type="ARBA" id="ARBA00022600"/>
    </source>
</evidence>
<dbReference type="EC" id="2.4.1.18" evidence="10"/>
<evidence type="ECO:0000256" key="4">
    <source>
        <dbReference type="ARBA" id="ARBA00009000"/>
    </source>
</evidence>
<evidence type="ECO:0000313" key="14">
    <source>
        <dbReference type="Proteomes" id="UP000184076"/>
    </source>
</evidence>
<keyword evidence="7 10" id="KW-0808">Transferase</keyword>
<dbReference type="FunFam" id="2.60.40.10:FF:000169">
    <property type="entry name" value="1,4-alpha-glucan branching enzyme GlgB"/>
    <property type="match status" value="1"/>
</dbReference>
<evidence type="ECO:0000259" key="12">
    <source>
        <dbReference type="SMART" id="SM00642"/>
    </source>
</evidence>
<evidence type="ECO:0000256" key="8">
    <source>
        <dbReference type="ARBA" id="ARBA00023056"/>
    </source>
</evidence>
<proteinExistence type="inferred from homology"/>
<comment type="function">
    <text evidence="2 10">Catalyzes the formation of the alpha-1,6-glucosidic linkages in glycogen by scission of a 1,4-alpha-linked oligosaccharide from growing alpha-1,4-glucan chains and the subsequent attachment of the oligosaccharide to the alpha-1,6 position.</text>
</comment>
<dbReference type="NCBIfam" id="NF008967">
    <property type="entry name" value="PRK12313.1"/>
    <property type="match status" value="1"/>
</dbReference>
<reference evidence="14" key="1">
    <citation type="submission" date="2016-11" db="EMBL/GenBank/DDBJ databases">
        <authorList>
            <person name="Varghese N."/>
            <person name="Submissions S."/>
        </authorList>
    </citation>
    <scope>NUCLEOTIDE SEQUENCE [LARGE SCALE GENOMIC DNA]</scope>
    <source>
        <strain evidence="14">DSM 9756</strain>
    </source>
</reference>
<dbReference type="GO" id="GO:0043169">
    <property type="term" value="F:cation binding"/>
    <property type="evidence" value="ECO:0007669"/>
    <property type="project" value="InterPro"/>
</dbReference>
<dbReference type="CDD" id="cd11322">
    <property type="entry name" value="AmyAc_Glg_BE"/>
    <property type="match status" value="1"/>
</dbReference>
<dbReference type="Pfam" id="PF00128">
    <property type="entry name" value="Alpha-amylase"/>
    <property type="match status" value="1"/>
</dbReference>
<dbReference type="NCBIfam" id="NF003811">
    <property type="entry name" value="PRK05402.1"/>
    <property type="match status" value="1"/>
</dbReference>
<dbReference type="Pfam" id="PF02806">
    <property type="entry name" value="Alpha-amylase_C"/>
    <property type="match status" value="1"/>
</dbReference>
<comment type="subunit">
    <text evidence="10">Monomer.</text>
</comment>
<dbReference type="PIRSF" id="PIRSF000463">
    <property type="entry name" value="GlgB"/>
    <property type="match status" value="1"/>
</dbReference>
<dbReference type="Pfam" id="PF02922">
    <property type="entry name" value="CBM_48"/>
    <property type="match status" value="1"/>
</dbReference>
<organism evidence="13 14">
    <name type="scientific">Desulfacinum infernum DSM 9756</name>
    <dbReference type="NCBI Taxonomy" id="1121391"/>
    <lineage>
        <taxon>Bacteria</taxon>
        <taxon>Pseudomonadati</taxon>
        <taxon>Thermodesulfobacteriota</taxon>
        <taxon>Syntrophobacteria</taxon>
        <taxon>Syntrophobacterales</taxon>
        <taxon>Syntrophobacteraceae</taxon>
        <taxon>Desulfacinum</taxon>
    </lineage>
</organism>
<dbReference type="UniPathway" id="UPA00164"/>
<evidence type="ECO:0000256" key="9">
    <source>
        <dbReference type="ARBA" id="ARBA00023277"/>
    </source>
</evidence>
<evidence type="ECO:0000256" key="2">
    <source>
        <dbReference type="ARBA" id="ARBA00002953"/>
    </source>
</evidence>
<dbReference type="CDD" id="cd02855">
    <property type="entry name" value="E_set_GBE_prok_N"/>
    <property type="match status" value="1"/>
</dbReference>
<evidence type="ECO:0000313" key="13">
    <source>
        <dbReference type="EMBL" id="SHG14001.1"/>
    </source>
</evidence>
<evidence type="ECO:0000256" key="10">
    <source>
        <dbReference type="HAMAP-Rule" id="MF_00685"/>
    </source>
</evidence>
<dbReference type="InterPro" id="IPR013780">
    <property type="entry name" value="Glyco_hydro_b"/>
</dbReference>
<dbReference type="SUPFAM" id="SSF51445">
    <property type="entry name" value="(Trans)glycosidases"/>
    <property type="match status" value="1"/>
</dbReference>
<feature type="active site" description="Proton donor" evidence="10 11">
    <location>
        <position position="368"/>
    </location>
</feature>